<comment type="caution">
    <text evidence="1">The sequence shown here is derived from an EMBL/GenBank/DDBJ whole genome shotgun (WGS) entry which is preliminary data.</text>
</comment>
<accession>A0AAE0U225</accession>
<name>A0AAE0U225_SORBR</name>
<proteinExistence type="predicted"/>
<gene>
    <name evidence="1" type="ORF">B0T20DRAFT_398103</name>
</gene>
<dbReference type="EMBL" id="JAUTDP010000018">
    <property type="protein sequence ID" value="KAK3388133.1"/>
    <property type="molecule type" value="Genomic_DNA"/>
</dbReference>
<protein>
    <submittedName>
        <fullName evidence="1">Uncharacterized protein</fullName>
    </submittedName>
</protein>
<evidence type="ECO:0000313" key="2">
    <source>
        <dbReference type="Proteomes" id="UP001281003"/>
    </source>
</evidence>
<keyword evidence="2" id="KW-1185">Reference proteome</keyword>
<reference evidence="1" key="2">
    <citation type="submission" date="2023-07" db="EMBL/GenBank/DDBJ databases">
        <authorList>
            <consortium name="Lawrence Berkeley National Laboratory"/>
            <person name="Haridas S."/>
            <person name="Hensen N."/>
            <person name="Bonometti L."/>
            <person name="Westerberg I."/>
            <person name="Brannstrom I.O."/>
            <person name="Guillou S."/>
            <person name="Cros-Aarteil S."/>
            <person name="Calhoun S."/>
            <person name="Kuo A."/>
            <person name="Mondo S."/>
            <person name="Pangilinan J."/>
            <person name="Riley R."/>
            <person name="LaButti K."/>
            <person name="Andreopoulos B."/>
            <person name="Lipzen A."/>
            <person name="Chen C."/>
            <person name="Yanf M."/>
            <person name="Daum C."/>
            <person name="Ng V."/>
            <person name="Clum A."/>
            <person name="Steindorff A."/>
            <person name="Ohm R."/>
            <person name="Martin F."/>
            <person name="Silar P."/>
            <person name="Natvig D."/>
            <person name="Lalanne C."/>
            <person name="Gautier V."/>
            <person name="Ament-velasquez S.L."/>
            <person name="Kruys A."/>
            <person name="Hutchinson M.I."/>
            <person name="Powell A.J."/>
            <person name="Barry K."/>
            <person name="Miller A.N."/>
            <person name="Grigoriev I.V."/>
            <person name="Debuchy R."/>
            <person name="Gladieux P."/>
            <person name="Thoren M.H."/>
            <person name="Johannesson H."/>
        </authorList>
    </citation>
    <scope>NUCLEOTIDE SEQUENCE</scope>
    <source>
        <strain evidence="1">FGSC 1904</strain>
    </source>
</reference>
<sequence length="221" mass="24940">MFGQRSDKPASVDCECLLRAVVPGYHSTTTLGQWGNRCELDPGKVEAGLCPSESPLLAQLMNPHFSKDYPRTVAPSSQATPFVFRDPFSVFMIQERALRTMFHGTLVQPLISTGLARRSHRCSALWYSWSFSFRRGNLMEVDPTSFHLVLVPHFEARTDPPFRAVLLVVWRSTYVASGYNPRHNTELPRSNQQEPCAPRTLLTGNYRHTLGWIHIAEAPLG</sequence>
<organism evidence="1 2">
    <name type="scientific">Sordaria brevicollis</name>
    <dbReference type="NCBI Taxonomy" id="83679"/>
    <lineage>
        <taxon>Eukaryota</taxon>
        <taxon>Fungi</taxon>
        <taxon>Dikarya</taxon>
        <taxon>Ascomycota</taxon>
        <taxon>Pezizomycotina</taxon>
        <taxon>Sordariomycetes</taxon>
        <taxon>Sordariomycetidae</taxon>
        <taxon>Sordariales</taxon>
        <taxon>Sordariaceae</taxon>
        <taxon>Sordaria</taxon>
    </lineage>
</organism>
<dbReference type="Proteomes" id="UP001281003">
    <property type="component" value="Unassembled WGS sequence"/>
</dbReference>
<reference evidence="1" key="1">
    <citation type="journal article" date="2023" name="Mol. Phylogenet. Evol.">
        <title>Genome-scale phylogeny and comparative genomics of the fungal order Sordariales.</title>
        <authorList>
            <person name="Hensen N."/>
            <person name="Bonometti L."/>
            <person name="Westerberg I."/>
            <person name="Brannstrom I.O."/>
            <person name="Guillou S."/>
            <person name="Cros-Aarteil S."/>
            <person name="Calhoun S."/>
            <person name="Haridas S."/>
            <person name="Kuo A."/>
            <person name="Mondo S."/>
            <person name="Pangilinan J."/>
            <person name="Riley R."/>
            <person name="LaButti K."/>
            <person name="Andreopoulos B."/>
            <person name="Lipzen A."/>
            <person name="Chen C."/>
            <person name="Yan M."/>
            <person name="Daum C."/>
            <person name="Ng V."/>
            <person name="Clum A."/>
            <person name="Steindorff A."/>
            <person name="Ohm R.A."/>
            <person name="Martin F."/>
            <person name="Silar P."/>
            <person name="Natvig D.O."/>
            <person name="Lalanne C."/>
            <person name="Gautier V."/>
            <person name="Ament-Velasquez S.L."/>
            <person name="Kruys A."/>
            <person name="Hutchinson M.I."/>
            <person name="Powell A.J."/>
            <person name="Barry K."/>
            <person name="Miller A.N."/>
            <person name="Grigoriev I.V."/>
            <person name="Debuchy R."/>
            <person name="Gladieux P."/>
            <person name="Hiltunen Thoren M."/>
            <person name="Johannesson H."/>
        </authorList>
    </citation>
    <scope>NUCLEOTIDE SEQUENCE</scope>
    <source>
        <strain evidence="1">FGSC 1904</strain>
    </source>
</reference>
<evidence type="ECO:0000313" key="1">
    <source>
        <dbReference type="EMBL" id="KAK3388133.1"/>
    </source>
</evidence>
<dbReference type="AlphaFoldDB" id="A0AAE0U225"/>